<accession>A0A9P7JN24</accession>
<gene>
    <name evidence="2" type="ORF">F5147DRAFT_658064</name>
</gene>
<evidence type="ECO:0000313" key="3">
    <source>
        <dbReference type="Proteomes" id="UP000823399"/>
    </source>
</evidence>
<dbReference type="RefSeq" id="XP_041286376.1">
    <property type="nucleotide sequence ID" value="XM_041434371.1"/>
</dbReference>
<dbReference type="OrthoDB" id="2683308at2759"/>
<comment type="caution">
    <text evidence="2">The sequence shown here is derived from an EMBL/GenBank/DDBJ whole genome shotgun (WGS) entry which is preliminary data.</text>
</comment>
<evidence type="ECO:0000256" key="1">
    <source>
        <dbReference type="SAM" id="MobiDB-lite"/>
    </source>
</evidence>
<proteinExistence type="predicted"/>
<keyword evidence="3" id="KW-1185">Reference proteome</keyword>
<name>A0A9P7JN24_9AGAM</name>
<feature type="region of interest" description="Disordered" evidence="1">
    <location>
        <begin position="213"/>
        <end position="239"/>
    </location>
</feature>
<dbReference type="Proteomes" id="UP000823399">
    <property type="component" value="Unassembled WGS sequence"/>
</dbReference>
<evidence type="ECO:0000313" key="2">
    <source>
        <dbReference type="EMBL" id="KAG2090923.1"/>
    </source>
</evidence>
<dbReference type="EMBL" id="JABBWM010000100">
    <property type="protein sequence ID" value="KAG2090923.1"/>
    <property type="molecule type" value="Genomic_DNA"/>
</dbReference>
<dbReference type="AlphaFoldDB" id="A0A9P7JN24"/>
<protein>
    <submittedName>
        <fullName evidence="2">Uncharacterized protein</fullName>
    </submittedName>
</protein>
<dbReference type="GeneID" id="64696630"/>
<organism evidence="2 3">
    <name type="scientific">Suillus discolor</name>
    <dbReference type="NCBI Taxonomy" id="1912936"/>
    <lineage>
        <taxon>Eukaryota</taxon>
        <taxon>Fungi</taxon>
        <taxon>Dikarya</taxon>
        <taxon>Basidiomycota</taxon>
        <taxon>Agaricomycotina</taxon>
        <taxon>Agaricomycetes</taxon>
        <taxon>Agaricomycetidae</taxon>
        <taxon>Boletales</taxon>
        <taxon>Suillineae</taxon>
        <taxon>Suillaceae</taxon>
        <taxon>Suillus</taxon>
    </lineage>
</organism>
<sequence>MSLPDFPKPDDYLRSSHYSITCSPELLTQTVPVSPLSSDDDTPITAPPHSQLAVRSLRKPCQDRKKKRETLIFGTGLSHPICPTPSLLDEDKESSSVFIRAPSEETFRDCNGIDYSTITCRYCSEEGHRQIKCLKYFCCDLRVPIDLALHEETSLYSITSPEFYLWLGRKIKEVCKTCPACEDKKVKCVRLIPEAEDALRDIVAKKKAATTSKAVAKEKKSHSHKPAKSTAPSTSCVPSKRLVGRATRSGARMRIISPTKTDLEGDVKVGQSADVDIDMHAPILEPGSTNVPIPADVEHPLIDISAEGPFDEARNSDLQFPLADFGVEADTPLIDLITPLEPEVPVPSIQRAPMDPPADVPILPFGGDVEDTARPPTSVDAPPAAAHPPPIVLPQVTARDLLLGMEALGRRMDDLQVSNNQAQAWHAQMGKRVSALEQDWEKKFALLEAKVSNLEIKTLNNLMISGNLAGLINSIRPPNNPNPSFAPPAIAGSSTSPYGTLPPSWFPGNPPAPAPTDEPSVSHVGRRYTHAWDESHVSPKTSDPAGPSDLPGTASASPSSTK</sequence>
<feature type="compositionally biased region" description="Pro residues" evidence="1">
    <location>
        <begin position="504"/>
        <end position="516"/>
    </location>
</feature>
<reference evidence="2" key="1">
    <citation type="journal article" date="2020" name="New Phytol.">
        <title>Comparative genomics reveals dynamic genome evolution in host specialist ectomycorrhizal fungi.</title>
        <authorList>
            <person name="Lofgren L.A."/>
            <person name="Nguyen N.H."/>
            <person name="Vilgalys R."/>
            <person name="Ruytinx J."/>
            <person name="Liao H.L."/>
            <person name="Branco S."/>
            <person name="Kuo A."/>
            <person name="LaButti K."/>
            <person name="Lipzen A."/>
            <person name="Andreopoulos W."/>
            <person name="Pangilinan J."/>
            <person name="Riley R."/>
            <person name="Hundley H."/>
            <person name="Na H."/>
            <person name="Barry K."/>
            <person name="Grigoriev I.V."/>
            <person name="Stajich J.E."/>
            <person name="Kennedy P.G."/>
        </authorList>
    </citation>
    <scope>NUCLEOTIDE SEQUENCE</scope>
    <source>
        <strain evidence="2">FC423</strain>
    </source>
</reference>
<feature type="region of interest" description="Disordered" evidence="1">
    <location>
        <begin position="501"/>
        <end position="562"/>
    </location>
</feature>